<dbReference type="InterPro" id="IPR000209">
    <property type="entry name" value="Peptidase_S8/S53_dom"/>
</dbReference>
<accession>A0A1I4UVY3</accession>
<dbReference type="InterPro" id="IPR050131">
    <property type="entry name" value="Peptidase_S8_subtilisin-like"/>
</dbReference>
<protein>
    <submittedName>
        <fullName evidence="8">Subtilase family protein</fullName>
    </submittedName>
</protein>
<dbReference type="EMBL" id="FOTW01000053">
    <property type="protein sequence ID" value="SFM93045.1"/>
    <property type="molecule type" value="Genomic_DNA"/>
</dbReference>
<evidence type="ECO:0000256" key="4">
    <source>
        <dbReference type="ARBA" id="ARBA00022825"/>
    </source>
</evidence>
<dbReference type="InterPro" id="IPR036852">
    <property type="entry name" value="Peptidase_S8/S53_dom_sf"/>
</dbReference>
<evidence type="ECO:0000256" key="6">
    <source>
        <dbReference type="SAM" id="MobiDB-lite"/>
    </source>
</evidence>
<dbReference type="GO" id="GO:0006508">
    <property type="term" value="P:proteolysis"/>
    <property type="evidence" value="ECO:0007669"/>
    <property type="project" value="UniProtKB-KW"/>
</dbReference>
<evidence type="ECO:0000256" key="1">
    <source>
        <dbReference type="ARBA" id="ARBA00011073"/>
    </source>
</evidence>
<keyword evidence="2 5" id="KW-0645">Protease</keyword>
<dbReference type="AlphaFoldDB" id="A0A1I4UVY3"/>
<feature type="active site" description="Charge relay system" evidence="5">
    <location>
        <position position="320"/>
    </location>
</feature>
<proteinExistence type="inferred from homology"/>
<organism evidence="8 9">
    <name type="scientific">Rugamonas rubra</name>
    <dbReference type="NCBI Taxonomy" id="758825"/>
    <lineage>
        <taxon>Bacteria</taxon>
        <taxon>Pseudomonadati</taxon>
        <taxon>Pseudomonadota</taxon>
        <taxon>Betaproteobacteria</taxon>
        <taxon>Burkholderiales</taxon>
        <taxon>Oxalobacteraceae</taxon>
        <taxon>Telluria group</taxon>
        <taxon>Rugamonas</taxon>
    </lineage>
</organism>
<feature type="region of interest" description="Disordered" evidence="6">
    <location>
        <begin position="1"/>
        <end position="32"/>
    </location>
</feature>
<evidence type="ECO:0000256" key="3">
    <source>
        <dbReference type="ARBA" id="ARBA00022801"/>
    </source>
</evidence>
<keyword evidence="4 5" id="KW-0720">Serine protease</keyword>
<dbReference type="PANTHER" id="PTHR43806">
    <property type="entry name" value="PEPTIDASE S8"/>
    <property type="match status" value="1"/>
</dbReference>
<dbReference type="PROSITE" id="PS51892">
    <property type="entry name" value="SUBTILASE"/>
    <property type="match status" value="1"/>
</dbReference>
<evidence type="ECO:0000313" key="9">
    <source>
        <dbReference type="Proteomes" id="UP000199470"/>
    </source>
</evidence>
<dbReference type="Pfam" id="PF00082">
    <property type="entry name" value="Peptidase_S8"/>
    <property type="match status" value="1"/>
</dbReference>
<feature type="active site" description="Charge relay system" evidence="5">
    <location>
        <position position="286"/>
    </location>
</feature>
<dbReference type="Proteomes" id="UP000199470">
    <property type="component" value="Unassembled WGS sequence"/>
</dbReference>
<dbReference type="OrthoDB" id="9768989at2"/>
<dbReference type="STRING" id="758825.SAMN02982985_05831"/>
<evidence type="ECO:0000256" key="5">
    <source>
        <dbReference type="PROSITE-ProRule" id="PRU01240"/>
    </source>
</evidence>
<dbReference type="SUPFAM" id="SSF52743">
    <property type="entry name" value="Subtilisin-like"/>
    <property type="match status" value="1"/>
</dbReference>
<feature type="domain" description="Peptidase S8/S53" evidence="7">
    <location>
        <begin position="278"/>
        <end position="615"/>
    </location>
</feature>
<dbReference type="InterPro" id="IPR034074">
    <property type="entry name" value="Y4bN_pept_dom"/>
</dbReference>
<feature type="active site" description="Charge relay system" evidence="5">
    <location>
        <position position="553"/>
    </location>
</feature>
<keyword evidence="9" id="KW-1185">Reference proteome</keyword>
<reference evidence="8 9" key="1">
    <citation type="submission" date="2016-10" db="EMBL/GenBank/DDBJ databases">
        <authorList>
            <person name="de Groot N.N."/>
        </authorList>
    </citation>
    <scope>NUCLEOTIDE SEQUENCE [LARGE SCALE GENOMIC DNA]</scope>
    <source>
        <strain evidence="8 9">ATCC 43154</strain>
    </source>
</reference>
<dbReference type="GO" id="GO:0004252">
    <property type="term" value="F:serine-type endopeptidase activity"/>
    <property type="evidence" value="ECO:0007669"/>
    <property type="project" value="UniProtKB-UniRule"/>
</dbReference>
<evidence type="ECO:0000256" key="2">
    <source>
        <dbReference type="ARBA" id="ARBA00022670"/>
    </source>
</evidence>
<gene>
    <name evidence="8" type="ORF">SAMN02982985_05831</name>
</gene>
<dbReference type="Gene3D" id="3.40.50.200">
    <property type="entry name" value="Peptidase S8/S53 domain"/>
    <property type="match status" value="1"/>
</dbReference>
<dbReference type="InterPro" id="IPR015500">
    <property type="entry name" value="Peptidase_S8_subtilisin-rel"/>
</dbReference>
<sequence>MATGSQSLPHLRLISRSKPQDYTPRRGQSTPPNLIQRERAVHGARILFELQNLQPILEQRKLARAALDIEAPDGITVEFGSVAGFDLVFESLDLLRSGIQLLNVRRVGNITYATCWIPDGKLNILVRKVTAYLNEDTNARTPKAKNANLVESIESIGVATITELWTDDEPIPDDDEMRWWELWLRTDGLTPENAFRRFEAAASNMQLSIGQQWLVFPERVVTNIKTTRTRLAQAIPLLNLAAEIRHADRPPQVPHSLTIPAQDEIVADIVARLDIGDDGVAVAIFDTGIARAHPLIAPILAPDDMHAVDNAWGTADHHGHGTKMAGVALYGDLRDLAGRDTRIDVPFRLESVKLLSPPRAGDQNDDQEILGAITAQAVFKCEIEAPERRRVICKAVTSDMHQRGEPSSYSAAIDQLAFNADDEDGRLFVISAGNLPDHLWLTYPQSNRDYGVEQPGQAWNALTVGAYTEKDTLPGTPDYAGWSALAGSGDLSPFSATSQSWTGWPMKPDVVFEGGNVVVDPTHALAELVPSLQLLTTNRGFTANPLGYFSMTSAATAQCAGLAARLLAGYPDLWAETVRGMIIHHADWTQAQQETYLTEDTQRAKRRLLRACGFGVPNAERVLRSAQHRVSLIAQESIQPYRLEESAGKMNEMCIFQLPWPKEMLMEMQNTPVKLRVTLSYFVEPSPAKRGWTNRYRYASHGLRFDVRRNNEGPDEFNRRVNFAMREEGEKLDSPGDSGWLLGEQLRRHGCVHSDVWSGMAIDLAERDQIAVYPVVGWWRQRLNRGRCTTQARFSLIVSLESENVDIKLYSAVIQELAVPIDLELDL</sequence>
<dbReference type="PANTHER" id="PTHR43806:SF11">
    <property type="entry name" value="CEREVISIN-RELATED"/>
    <property type="match status" value="1"/>
</dbReference>
<name>A0A1I4UVY3_9BURK</name>
<evidence type="ECO:0000313" key="8">
    <source>
        <dbReference type="EMBL" id="SFM93045.1"/>
    </source>
</evidence>
<keyword evidence="3 5" id="KW-0378">Hydrolase</keyword>
<dbReference type="PRINTS" id="PR00723">
    <property type="entry name" value="SUBTILISIN"/>
</dbReference>
<comment type="similarity">
    <text evidence="1 5">Belongs to the peptidase S8 family.</text>
</comment>
<evidence type="ECO:0000259" key="7">
    <source>
        <dbReference type="Pfam" id="PF00082"/>
    </source>
</evidence>
<dbReference type="CDD" id="cd04847">
    <property type="entry name" value="Peptidases_S8_Subtilisin_like_2"/>
    <property type="match status" value="1"/>
</dbReference>